<dbReference type="SMART" id="SM00298">
    <property type="entry name" value="CHROMO"/>
    <property type="match status" value="2"/>
</dbReference>
<dbReference type="PRINTS" id="PR00504">
    <property type="entry name" value="CHROMODOMAIN"/>
</dbReference>
<evidence type="ECO:0000256" key="1">
    <source>
        <dbReference type="ARBA" id="ARBA00004123"/>
    </source>
</evidence>
<reference evidence="5" key="1">
    <citation type="submission" date="2025-08" db="UniProtKB">
        <authorList>
            <consortium name="RefSeq"/>
        </authorList>
    </citation>
    <scope>IDENTIFICATION</scope>
    <source>
        <tissue evidence="5">Whole Larva</tissue>
    </source>
</reference>
<gene>
    <name evidence="5" type="primary">LOC108565697</name>
</gene>
<dbReference type="SUPFAM" id="SSF54160">
    <property type="entry name" value="Chromo domain-like"/>
    <property type="match status" value="2"/>
</dbReference>
<dbReference type="Gene3D" id="2.40.50.40">
    <property type="match status" value="2"/>
</dbReference>
<organism evidence="4 5">
    <name type="scientific">Nicrophorus vespilloides</name>
    <name type="common">Boreal carrion beetle</name>
    <dbReference type="NCBI Taxonomy" id="110193"/>
    <lineage>
        <taxon>Eukaryota</taxon>
        <taxon>Metazoa</taxon>
        <taxon>Ecdysozoa</taxon>
        <taxon>Arthropoda</taxon>
        <taxon>Hexapoda</taxon>
        <taxon>Insecta</taxon>
        <taxon>Pterygota</taxon>
        <taxon>Neoptera</taxon>
        <taxon>Endopterygota</taxon>
        <taxon>Coleoptera</taxon>
        <taxon>Polyphaga</taxon>
        <taxon>Staphyliniformia</taxon>
        <taxon>Silphidae</taxon>
        <taxon>Nicrophorinae</taxon>
        <taxon>Nicrophorus</taxon>
    </lineage>
</organism>
<keyword evidence="2" id="KW-0539">Nucleus</keyword>
<dbReference type="InterPro" id="IPR017984">
    <property type="entry name" value="Chromo_dom_subgr"/>
</dbReference>
<dbReference type="InterPro" id="IPR016197">
    <property type="entry name" value="Chromo-like_dom_sf"/>
</dbReference>
<proteinExistence type="predicted"/>
<evidence type="ECO:0000313" key="4">
    <source>
        <dbReference type="Proteomes" id="UP000695000"/>
    </source>
</evidence>
<comment type="subcellular location">
    <subcellularLocation>
        <location evidence="1">Nucleus</location>
    </subcellularLocation>
</comment>
<dbReference type="Proteomes" id="UP000695000">
    <property type="component" value="Unplaced"/>
</dbReference>
<feature type="domain" description="Chromo" evidence="3">
    <location>
        <begin position="20"/>
        <end position="70"/>
    </location>
</feature>
<dbReference type="InterPro" id="IPR051219">
    <property type="entry name" value="Heterochromatin_chromo-domain"/>
</dbReference>
<protein>
    <submittedName>
        <fullName evidence="5">Heterochromatin protein 1-like</fullName>
    </submittedName>
</protein>
<evidence type="ECO:0000259" key="3">
    <source>
        <dbReference type="PROSITE" id="PS50013"/>
    </source>
</evidence>
<accession>A0ABM1N1R4</accession>
<dbReference type="InterPro" id="IPR023780">
    <property type="entry name" value="Chromo_domain"/>
</dbReference>
<sequence length="142" mass="17070">MTLGTHLLQRKPNLPPSHIARIQNGVVEYFLKWSNYWDSEYTWEHESNIYEPELIGEFEAELLKKKENEKIMKRKSAADVYAVEKILDKRIQNGVVEYFLKWSGYGDSENTWELRSNLYDPELIREFEAKWLKKEKEENIKK</sequence>
<dbReference type="GeneID" id="108565697"/>
<dbReference type="PANTHER" id="PTHR22812">
    <property type="entry name" value="CHROMOBOX PROTEIN"/>
    <property type="match status" value="1"/>
</dbReference>
<keyword evidence="4" id="KW-1185">Reference proteome</keyword>
<dbReference type="RefSeq" id="XP_017780764.1">
    <property type="nucleotide sequence ID" value="XM_017925275.1"/>
</dbReference>
<dbReference type="InterPro" id="IPR000953">
    <property type="entry name" value="Chromo/chromo_shadow_dom"/>
</dbReference>
<feature type="domain" description="Chromo" evidence="3">
    <location>
        <begin position="81"/>
        <end position="139"/>
    </location>
</feature>
<evidence type="ECO:0000256" key="2">
    <source>
        <dbReference type="ARBA" id="ARBA00023242"/>
    </source>
</evidence>
<evidence type="ECO:0000313" key="5">
    <source>
        <dbReference type="RefSeq" id="XP_017780764.1"/>
    </source>
</evidence>
<dbReference type="PROSITE" id="PS50013">
    <property type="entry name" value="CHROMO_2"/>
    <property type="match status" value="2"/>
</dbReference>
<dbReference type="Pfam" id="PF00385">
    <property type="entry name" value="Chromo"/>
    <property type="match status" value="2"/>
</dbReference>
<name>A0ABM1N1R4_NICVS</name>